<keyword evidence="1" id="KW-1185">Reference proteome</keyword>
<dbReference type="Proteomes" id="UP000694863">
    <property type="component" value="Unplaced"/>
</dbReference>
<protein>
    <submittedName>
        <fullName evidence="2">cAMP-regulated phosphoprotein 19-like</fullName>
    </submittedName>
</protein>
<evidence type="ECO:0000313" key="2">
    <source>
        <dbReference type="RefSeq" id="XP_045148952.1"/>
    </source>
</evidence>
<proteinExistence type="predicted"/>
<gene>
    <name evidence="2" type="primary">LOC101638810</name>
</gene>
<dbReference type="RefSeq" id="XP_045148952.1">
    <property type="nucleotide sequence ID" value="XM_045293017.1"/>
</dbReference>
<name>A0AC55DB26_ECHTE</name>
<sequence length="111" mass="11797">MPGEIPEAAGAGEQKEMEEKATRPEKADEAKLKASYPHLRQKSGGSDFLRKGLQKGQTYFDSGDDSLAKAKMNKQLPTAAPDKTEAAGDHSPTPQDLAQRGPSFVASKLAG</sequence>
<accession>A0AC55DB26</accession>
<evidence type="ECO:0000313" key="1">
    <source>
        <dbReference type="Proteomes" id="UP000694863"/>
    </source>
</evidence>
<organism evidence="1 2">
    <name type="scientific">Echinops telfairi</name>
    <name type="common">Lesser hedgehog tenrec</name>
    <dbReference type="NCBI Taxonomy" id="9371"/>
    <lineage>
        <taxon>Eukaryota</taxon>
        <taxon>Metazoa</taxon>
        <taxon>Chordata</taxon>
        <taxon>Craniata</taxon>
        <taxon>Vertebrata</taxon>
        <taxon>Euteleostomi</taxon>
        <taxon>Mammalia</taxon>
        <taxon>Eutheria</taxon>
        <taxon>Afrotheria</taxon>
        <taxon>Tenrecidae</taxon>
        <taxon>Tenrecinae</taxon>
        <taxon>Echinops</taxon>
    </lineage>
</organism>
<reference evidence="2" key="1">
    <citation type="submission" date="2025-08" db="UniProtKB">
        <authorList>
            <consortium name="RefSeq"/>
        </authorList>
    </citation>
    <scope>IDENTIFICATION</scope>
</reference>